<dbReference type="InterPro" id="IPR051200">
    <property type="entry name" value="Host-pathogen_enzymatic-act"/>
</dbReference>
<feature type="signal peptide" evidence="1">
    <location>
        <begin position="1"/>
        <end position="30"/>
    </location>
</feature>
<keyword evidence="3" id="KW-1185">Reference proteome</keyword>
<evidence type="ECO:0000313" key="2">
    <source>
        <dbReference type="EMBL" id="MQY22194.1"/>
    </source>
</evidence>
<dbReference type="Gene3D" id="2.130.10.10">
    <property type="entry name" value="YVTN repeat-like/Quinoprotein amine dehydrogenase"/>
    <property type="match status" value="1"/>
</dbReference>
<dbReference type="RefSeq" id="WP_194290009.1">
    <property type="nucleotide sequence ID" value="NZ_WEGK01000012.1"/>
</dbReference>
<dbReference type="AlphaFoldDB" id="A0A7K0DBE7"/>
<evidence type="ECO:0000313" key="3">
    <source>
        <dbReference type="Proteomes" id="UP000438448"/>
    </source>
</evidence>
<gene>
    <name evidence="2" type="ORF">NRB20_53070</name>
</gene>
<accession>A0A7K0DBE7</accession>
<dbReference type="PANTHER" id="PTHR47197">
    <property type="entry name" value="PROTEIN NIRF"/>
    <property type="match status" value="1"/>
</dbReference>
<feature type="chain" id="PRO_5039299038" description="Lipoprotein" evidence="1">
    <location>
        <begin position="31"/>
        <end position="343"/>
    </location>
</feature>
<dbReference type="Proteomes" id="UP000438448">
    <property type="component" value="Unassembled WGS sequence"/>
</dbReference>
<dbReference type="PANTHER" id="PTHR47197:SF3">
    <property type="entry name" value="DIHYDRO-HEME D1 DEHYDROGENASE"/>
    <property type="match status" value="1"/>
</dbReference>
<sequence>MRAHGVHRSVCAAAAVAVVAATLLSGCARHSGGGGTSAAGAPATAATAPISHTTPAGTVTASGPLAAVLAEPGTGLLALLGADGVTVRVLDPTGAAPERTVTLPARTTALVPGPPGQVLAAAAHQILHIDLATATVHPIQLDAQVRAVAQRPDGTEAAALADGRVLILDADGHVRQTITGMTPGDQIAAPGSAIVVLDRDRTTLTQIDLARARAGLALRAGQGASNLVTDHYGRILVTDTVQGALLVYTADPLSMHQMFPLGSAPYALAYDQRSDTVWVTLTGSNQVAGFDLSTGIPVEVGRYPTVRQPNSVTVDSRTGDLFVGSATGDGLQRIGADERKRGQ</sequence>
<evidence type="ECO:0000256" key="1">
    <source>
        <dbReference type="SAM" id="SignalP"/>
    </source>
</evidence>
<dbReference type="EMBL" id="WEGK01000012">
    <property type="protein sequence ID" value="MQY22194.1"/>
    <property type="molecule type" value="Genomic_DNA"/>
</dbReference>
<reference evidence="2 3" key="1">
    <citation type="submission" date="2019-10" db="EMBL/GenBank/DDBJ databases">
        <title>Nocardia macrotermitis sp. nov. and Nocardia aurantia sp. nov., isolated from the gut of fungus growing-termite Macrotermes natalensis.</title>
        <authorList>
            <person name="Benndorf R."/>
            <person name="Schwitalla J."/>
            <person name="Martin K."/>
            <person name="De Beer W."/>
            <person name="Kaster A.-K."/>
            <person name="Vollmers J."/>
            <person name="Poulsen M."/>
            <person name="Beemelmanns C."/>
        </authorList>
    </citation>
    <scope>NUCLEOTIDE SEQUENCE [LARGE SCALE GENOMIC DNA]</scope>
    <source>
        <strain evidence="2 3">RB20</strain>
    </source>
</reference>
<keyword evidence="1" id="KW-0732">Signal</keyword>
<protein>
    <recommendedName>
        <fullName evidence="4">Lipoprotein</fullName>
    </recommendedName>
</protein>
<proteinExistence type="predicted"/>
<evidence type="ECO:0008006" key="4">
    <source>
        <dbReference type="Google" id="ProtNLM"/>
    </source>
</evidence>
<dbReference type="SUPFAM" id="SSF101898">
    <property type="entry name" value="NHL repeat"/>
    <property type="match status" value="1"/>
</dbReference>
<organism evidence="2 3">
    <name type="scientific">Nocardia macrotermitis</name>
    <dbReference type="NCBI Taxonomy" id="2585198"/>
    <lineage>
        <taxon>Bacteria</taxon>
        <taxon>Bacillati</taxon>
        <taxon>Actinomycetota</taxon>
        <taxon>Actinomycetes</taxon>
        <taxon>Mycobacteriales</taxon>
        <taxon>Nocardiaceae</taxon>
        <taxon>Nocardia</taxon>
    </lineage>
</organism>
<dbReference type="PROSITE" id="PS51257">
    <property type="entry name" value="PROKAR_LIPOPROTEIN"/>
    <property type="match status" value="1"/>
</dbReference>
<dbReference type="InterPro" id="IPR015943">
    <property type="entry name" value="WD40/YVTN_repeat-like_dom_sf"/>
</dbReference>
<name>A0A7K0DBE7_9NOCA</name>
<comment type="caution">
    <text evidence="2">The sequence shown here is derived from an EMBL/GenBank/DDBJ whole genome shotgun (WGS) entry which is preliminary data.</text>
</comment>